<dbReference type="Proteomes" id="UP000268291">
    <property type="component" value="Unassembled WGS sequence"/>
</dbReference>
<keyword evidence="3" id="KW-1185">Reference proteome</keyword>
<sequence>MRRPLLRITAIAGAAAIALGLAGCGDVNAGSGALDKLHAIVDGWDETLDVDESATNTLPWTGQASATVIVTSETSDDRLAEMTETLGAFLEEEDGGTAHWSYLDLQVGAFRFGVDEDADERGLRIVAVEALRSDDRVVGGFVQSADDVIVQPDDTATDRPPRRAIGEADGTMRAIVTNDVPLTEAYDLVRSIAALVPDLDDSAVVAETEDGTSAVSDSDSIVGGTARSVAPTTSLALATAVGSAAPVSDVIATSDSLDIRLESTRDVGSVRDLFESRAIDLGIDLTVNGGVVSDDGTAYPEVLGVAQALDGVDGVESVRVSGSEISVTLPDATPLTATINTLLTQADIDVVTLVTLSAGDPSSPGFEVSGVPGDLVRQGQMISAGQDVDVLSRLSVWDDITRFDVDAEPDLESLRSLFTTFRPLLVEGSTVQVSADRTNGFSNDLDFVVADDIDIELPPNAGDEVTALAALVASAWATAD</sequence>
<proteinExistence type="predicted"/>
<keyword evidence="1" id="KW-0732">Signal</keyword>
<dbReference type="PROSITE" id="PS51257">
    <property type="entry name" value="PROKAR_LIPOPROTEIN"/>
    <property type="match status" value="1"/>
</dbReference>
<comment type="caution">
    <text evidence="2">The sequence shown here is derived from an EMBL/GenBank/DDBJ whole genome shotgun (WGS) entry which is preliminary data.</text>
</comment>
<accession>A0ABY0CBQ0</accession>
<feature type="chain" id="PRO_5047428308" evidence="1">
    <location>
        <begin position="30"/>
        <end position="480"/>
    </location>
</feature>
<organism evidence="2 3">
    <name type="scientific">Labedella gwakjiensis</name>
    <dbReference type="NCBI Taxonomy" id="390269"/>
    <lineage>
        <taxon>Bacteria</taxon>
        <taxon>Bacillati</taxon>
        <taxon>Actinomycetota</taxon>
        <taxon>Actinomycetes</taxon>
        <taxon>Micrococcales</taxon>
        <taxon>Microbacteriaceae</taxon>
        <taxon>Labedella</taxon>
    </lineage>
</organism>
<feature type="signal peptide" evidence="1">
    <location>
        <begin position="1"/>
        <end position="29"/>
    </location>
</feature>
<evidence type="ECO:0000313" key="3">
    <source>
        <dbReference type="Proteomes" id="UP000268291"/>
    </source>
</evidence>
<evidence type="ECO:0000256" key="1">
    <source>
        <dbReference type="SAM" id="SignalP"/>
    </source>
</evidence>
<dbReference type="EMBL" id="RZGY01000001">
    <property type="protein sequence ID" value="RUQ87463.1"/>
    <property type="molecule type" value="Genomic_DNA"/>
</dbReference>
<evidence type="ECO:0000313" key="2">
    <source>
        <dbReference type="EMBL" id="RUQ87463.1"/>
    </source>
</evidence>
<gene>
    <name evidence="2" type="ORF">ELQ93_11295</name>
</gene>
<name>A0ABY0CBQ0_9MICO</name>
<reference evidence="2 3" key="1">
    <citation type="submission" date="2018-12" db="EMBL/GenBank/DDBJ databases">
        <authorList>
            <person name="hu s."/>
            <person name="Xu Y."/>
            <person name="Xu B."/>
            <person name="Li F."/>
        </authorList>
    </citation>
    <scope>NUCLEOTIDE SEQUENCE [LARGE SCALE GENOMIC DNA]</scope>
    <source>
        <strain evidence="2 3">KSW2-17</strain>
    </source>
</reference>
<protein>
    <submittedName>
        <fullName evidence="2">Uncharacterized protein</fullName>
    </submittedName>
</protein>